<name>A0A8J3SPU6_9ACTN</name>
<dbReference type="RefSeq" id="WP_204068576.1">
    <property type="nucleotide sequence ID" value="NZ_BOOJ01000067.1"/>
</dbReference>
<feature type="binding site" evidence="7">
    <location>
        <position position="181"/>
    </location>
    <ligand>
        <name>Zn(2+)</name>
        <dbReference type="ChEBI" id="CHEBI:29105"/>
        <label>3</label>
    </ligand>
</feature>
<evidence type="ECO:0000313" key="10">
    <source>
        <dbReference type="Proteomes" id="UP000619788"/>
    </source>
</evidence>
<evidence type="ECO:0000259" key="8">
    <source>
        <dbReference type="Pfam" id="PF01261"/>
    </source>
</evidence>
<keyword evidence="4 7" id="KW-0378">Hydrolase</keyword>
<dbReference type="AlphaFoldDB" id="A0A8J3SPU6"/>
<comment type="similarity">
    <text evidence="1 7">Belongs to the AP endonuclease 2 family.</text>
</comment>
<dbReference type="GO" id="GO:0008270">
    <property type="term" value="F:zinc ion binding"/>
    <property type="evidence" value="ECO:0007669"/>
    <property type="project" value="UniProtKB-UniRule"/>
</dbReference>
<dbReference type="InterPro" id="IPR013022">
    <property type="entry name" value="Xyl_isomerase-like_TIM-brl"/>
</dbReference>
<dbReference type="EC" id="3.1.21.2" evidence="7"/>
<keyword evidence="2 7" id="KW-0479">Metal-binding</keyword>
<dbReference type="GO" id="GO:0003906">
    <property type="term" value="F:DNA-(apurinic or apyrimidinic site) endonuclease activity"/>
    <property type="evidence" value="ECO:0007669"/>
    <property type="project" value="TreeGrafter"/>
</dbReference>
<evidence type="ECO:0000256" key="2">
    <source>
        <dbReference type="ARBA" id="ARBA00022723"/>
    </source>
</evidence>
<dbReference type="NCBIfam" id="TIGR00587">
    <property type="entry name" value="nfo"/>
    <property type="match status" value="1"/>
</dbReference>
<dbReference type="Gene3D" id="3.20.20.150">
    <property type="entry name" value="Divalent-metal-dependent TIM barrel enzymes"/>
    <property type="match status" value="1"/>
</dbReference>
<evidence type="ECO:0000313" key="9">
    <source>
        <dbReference type="EMBL" id="GIH96531.1"/>
    </source>
</evidence>
<gene>
    <name evidence="9" type="primary">nfo_2</name>
    <name evidence="7" type="synonym">nfo</name>
    <name evidence="9" type="ORF">Psi01_71610</name>
</gene>
<dbReference type="HAMAP" id="MF_00152">
    <property type="entry name" value="Nfo"/>
    <property type="match status" value="1"/>
</dbReference>
<dbReference type="Pfam" id="PF01261">
    <property type="entry name" value="AP_endonuc_2"/>
    <property type="match status" value="1"/>
</dbReference>
<feature type="binding site" evidence="7">
    <location>
        <position position="229"/>
    </location>
    <ligand>
        <name>Zn(2+)</name>
        <dbReference type="ChEBI" id="CHEBI:29105"/>
        <label>3</label>
    </ligand>
</feature>
<keyword evidence="5 7" id="KW-0862">Zinc</keyword>
<dbReference type="SUPFAM" id="SSF51658">
    <property type="entry name" value="Xylose isomerase-like"/>
    <property type="match status" value="1"/>
</dbReference>
<comment type="catalytic activity">
    <reaction evidence="7">
        <text>Endonucleolytic cleavage to 5'-phosphooligonucleotide end-products.</text>
        <dbReference type="EC" id="3.1.21.2"/>
    </reaction>
</comment>
<feature type="domain" description="Xylose isomerase-like TIM barrel" evidence="8">
    <location>
        <begin position="23"/>
        <end position="277"/>
    </location>
</feature>
<feature type="binding site" evidence="7">
    <location>
        <position position="107"/>
    </location>
    <ligand>
        <name>Zn(2+)</name>
        <dbReference type="ChEBI" id="CHEBI:29105"/>
        <label>1</label>
    </ligand>
</feature>
<dbReference type="InterPro" id="IPR001719">
    <property type="entry name" value="AP_endonuc_2"/>
</dbReference>
<dbReference type="GO" id="GO:0003677">
    <property type="term" value="F:DNA binding"/>
    <property type="evidence" value="ECO:0007669"/>
    <property type="project" value="InterPro"/>
</dbReference>
<feature type="binding site" evidence="7">
    <location>
        <position position="178"/>
    </location>
    <ligand>
        <name>Zn(2+)</name>
        <dbReference type="ChEBI" id="CHEBI:29105"/>
        <label>2</label>
    </ligand>
</feature>
<keyword evidence="6 7" id="KW-0234">DNA repair</keyword>
<feature type="binding site" evidence="7">
    <location>
        <position position="259"/>
    </location>
    <ligand>
        <name>Zn(2+)</name>
        <dbReference type="ChEBI" id="CHEBI:29105"/>
        <label>2</label>
    </ligand>
</feature>
<dbReference type="GO" id="GO:0008081">
    <property type="term" value="F:phosphoric diester hydrolase activity"/>
    <property type="evidence" value="ECO:0007669"/>
    <property type="project" value="TreeGrafter"/>
</dbReference>
<evidence type="ECO:0000256" key="7">
    <source>
        <dbReference type="HAMAP-Rule" id="MF_00152"/>
    </source>
</evidence>
<reference evidence="9 10" key="1">
    <citation type="submission" date="2021-01" db="EMBL/GenBank/DDBJ databases">
        <title>Whole genome shotgun sequence of Planobispora siamensis NBRC 107568.</title>
        <authorList>
            <person name="Komaki H."/>
            <person name="Tamura T."/>
        </authorList>
    </citation>
    <scope>NUCLEOTIDE SEQUENCE [LARGE SCALE GENOMIC DNA]</scope>
    <source>
        <strain evidence="9 10">NBRC 107568</strain>
    </source>
</reference>
<feature type="binding site" evidence="7">
    <location>
        <position position="227"/>
    </location>
    <ligand>
        <name>Zn(2+)</name>
        <dbReference type="ChEBI" id="CHEBI:29105"/>
        <label>3</label>
    </ligand>
</feature>
<protein>
    <recommendedName>
        <fullName evidence="7">Probable endonuclease 4</fullName>
        <ecNumber evidence="7">3.1.21.2</ecNumber>
    </recommendedName>
    <alternativeName>
        <fullName evidence="7">Endodeoxyribonuclease IV</fullName>
    </alternativeName>
    <alternativeName>
        <fullName evidence="7">Endonuclease IV</fullName>
    </alternativeName>
</protein>
<evidence type="ECO:0000256" key="5">
    <source>
        <dbReference type="ARBA" id="ARBA00022833"/>
    </source>
</evidence>
<comment type="caution">
    <text evidence="9">The sequence shown here is derived from an EMBL/GenBank/DDBJ whole genome shotgun (WGS) entry which is preliminary data.</text>
</comment>
<dbReference type="SMART" id="SM00518">
    <property type="entry name" value="AP2Ec"/>
    <property type="match status" value="1"/>
</dbReference>
<dbReference type="EMBL" id="BOOJ01000067">
    <property type="protein sequence ID" value="GIH96531.1"/>
    <property type="molecule type" value="Genomic_DNA"/>
</dbReference>
<comment type="cofactor">
    <cofactor evidence="7">
        <name>Zn(2+)</name>
        <dbReference type="ChEBI" id="CHEBI:29105"/>
    </cofactor>
    <text evidence="7">Binds 3 Zn(2+) ions.</text>
</comment>
<dbReference type="InterPro" id="IPR018246">
    <property type="entry name" value="AP_endonuc_F2_Zn_BS"/>
</dbReference>
<sequence length="293" mass="30975">MTSPLSPIGGHVSVTGGLAKGGLRYASDIGAEVIQVFVTNPRGWALAVGDPIQDERLRESGMPTFVHAPYLVNLGSPTVETLEKSVATVRHNLLRGTAIGAKGVVVHTGSAVSQTREEALRQLHEHLLPLLDAIPDDGPDLLLEPMAGQGGMLCATVQDLEPYLEALEWHPKAGICLDTCHAFAAGHDLSTPEGIQETFDALHAIAPGRLKLIHANDSKDVCDSKKDRHENIGAGHIGAEAFANLMRHPAAAGIPLCIETPGGADKHREDIELLKKLRDSGSDSATPPYPAAP</sequence>
<dbReference type="PANTHER" id="PTHR21445">
    <property type="entry name" value="ENDONUCLEASE IV ENDODEOXYRIBONUCLEASE IV"/>
    <property type="match status" value="1"/>
</dbReference>
<dbReference type="CDD" id="cd00019">
    <property type="entry name" value="AP2Ec"/>
    <property type="match status" value="1"/>
</dbReference>
<keyword evidence="3 7" id="KW-0227">DNA damage</keyword>
<accession>A0A8J3SPU6</accession>
<dbReference type="InterPro" id="IPR036237">
    <property type="entry name" value="Xyl_isomerase-like_sf"/>
</dbReference>
<dbReference type="PANTHER" id="PTHR21445:SF0">
    <property type="entry name" value="APURINIC-APYRIMIDINIC ENDONUCLEASE"/>
    <property type="match status" value="1"/>
</dbReference>
<feature type="binding site" evidence="7">
    <location>
        <position position="144"/>
    </location>
    <ligand>
        <name>Zn(2+)</name>
        <dbReference type="ChEBI" id="CHEBI:29105"/>
        <label>1</label>
    </ligand>
</feature>
<organism evidence="9 10">
    <name type="scientific">Planobispora siamensis</name>
    <dbReference type="NCBI Taxonomy" id="936338"/>
    <lineage>
        <taxon>Bacteria</taxon>
        <taxon>Bacillati</taxon>
        <taxon>Actinomycetota</taxon>
        <taxon>Actinomycetes</taxon>
        <taxon>Streptosporangiales</taxon>
        <taxon>Streptosporangiaceae</taxon>
        <taxon>Planobispora</taxon>
    </lineage>
</organism>
<dbReference type="GO" id="GO:0008833">
    <property type="term" value="F:deoxyribonuclease IV (phage-T4-induced) activity"/>
    <property type="evidence" value="ECO:0007669"/>
    <property type="project" value="UniProtKB-UniRule"/>
</dbReference>
<evidence type="ECO:0000256" key="4">
    <source>
        <dbReference type="ARBA" id="ARBA00022801"/>
    </source>
</evidence>
<evidence type="ECO:0000256" key="3">
    <source>
        <dbReference type="ARBA" id="ARBA00022763"/>
    </source>
</evidence>
<feature type="binding site" evidence="7">
    <location>
        <position position="214"/>
    </location>
    <ligand>
        <name>Zn(2+)</name>
        <dbReference type="ChEBI" id="CHEBI:29105"/>
        <label>2</label>
    </ligand>
</feature>
<dbReference type="GO" id="GO:0006284">
    <property type="term" value="P:base-excision repair"/>
    <property type="evidence" value="ECO:0007669"/>
    <property type="project" value="TreeGrafter"/>
</dbReference>
<dbReference type="PROSITE" id="PS51432">
    <property type="entry name" value="AP_NUCLEASE_F2_4"/>
    <property type="match status" value="1"/>
</dbReference>
<evidence type="ECO:0000256" key="6">
    <source>
        <dbReference type="ARBA" id="ARBA00023204"/>
    </source>
</evidence>
<dbReference type="PROSITE" id="PS00730">
    <property type="entry name" value="AP_NUCLEASE_F2_2"/>
    <property type="match status" value="1"/>
</dbReference>
<feature type="binding site" evidence="7">
    <location>
        <position position="144"/>
    </location>
    <ligand>
        <name>Zn(2+)</name>
        <dbReference type="ChEBI" id="CHEBI:29105"/>
        <label>2</label>
    </ligand>
</feature>
<keyword evidence="7 9" id="KW-0255">Endonuclease</keyword>
<keyword evidence="7" id="KW-0540">Nuclease</keyword>
<keyword evidence="10" id="KW-1185">Reference proteome</keyword>
<evidence type="ECO:0000256" key="1">
    <source>
        <dbReference type="ARBA" id="ARBA00005340"/>
    </source>
</evidence>
<comment type="function">
    <text evidence="7">Endonuclease IV plays a role in DNA repair. It cleaves phosphodiester bonds at apurinic or apyrimidinic (AP) sites, generating a 3'-hydroxyl group and a 5'-terminal sugar phosphate.</text>
</comment>
<dbReference type="Proteomes" id="UP000619788">
    <property type="component" value="Unassembled WGS sequence"/>
</dbReference>
<feature type="binding site" evidence="7">
    <location>
        <position position="67"/>
    </location>
    <ligand>
        <name>Zn(2+)</name>
        <dbReference type="ChEBI" id="CHEBI:29105"/>
        <label>1</label>
    </ligand>
</feature>
<proteinExistence type="inferred from homology"/>